<feature type="domain" description="WRKY19-like zinc finger" evidence="1">
    <location>
        <begin position="125"/>
        <end position="148"/>
    </location>
</feature>
<dbReference type="PANTHER" id="PTHR31827">
    <property type="entry name" value="EMB|CAB89363.1"/>
    <property type="match status" value="1"/>
</dbReference>
<evidence type="ECO:0000313" key="3">
    <source>
        <dbReference type="Proteomes" id="UP000237271"/>
    </source>
</evidence>
<dbReference type="Proteomes" id="UP000237271">
    <property type="component" value="Unassembled WGS sequence"/>
</dbReference>
<accession>A0A2P4XXJ4</accession>
<feature type="domain" description="WRKY19-like zinc finger" evidence="1">
    <location>
        <begin position="151"/>
        <end position="172"/>
    </location>
</feature>
<keyword evidence="3" id="KW-1185">Reference proteome</keyword>
<gene>
    <name evidence="2" type="ORF">PHPALM_13408</name>
</gene>
<reference evidence="2 3" key="1">
    <citation type="journal article" date="2017" name="Genome Biol. Evol.">
        <title>Phytophthora megakarya and P. palmivora, closely related causal agents of cacao black pod rot, underwent increases in genome sizes and gene numbers by different mechanisms.</title>
        <authorList>
            <person name="Ali S.S."/>
            <person name="Shao J."/>
            <person name="Lary D.J."/>
            <person name="Kronmiller B."/>
            <person name="Shen D."/>
            <person name="Strem M.D."/>
            <person name="Amoako-Attah I."/>
            <person name="Akrofi A.Y."/>
            <person name="Begoude B.A."/>
            <person name="Ten Hoopen G.M."/>
            <person name="Coulibaly K."/>
            <person name="Kebe B.I."/>
            <person name="Melnick R.L."/>
            <person name="Guiltinan M.J."/>
            <person name="Tyler B.M."/>
            <person name="Meinhardt L.W."/>
            <person name="Bailey B.A."/>
        </authorList>
    </citation>
    <scope>NUCLEOTIDE SEQUENCE [LARGE SCALE GENOMIC DNA]</scope>
    <source>
        <strain evidence="3">sbr112.9</strain>
    </source>
</reference>
<sequence length="196" mass="21094">MRAMSFQDLFVKSVEPVRLPPATSLLSPNSALDGLSYETSAAETPKGSIDFILDDATADVKVEPSLVPGAESSENTELRLATPTLQEAQPVAGPKRKKRKARICKEPDCDKYVVDHGLCIRHGGGKRCNVDGCNCRAQNRGLCWKHGGYTICKVEGCAKRAKSRGICWSHGGGTRCKYDGCSKIAVSLGRCWAHGG</sequence>
<name>A0A2P4XXJ4_9STRA</name>
<feature type="non-terminal residue" evidence="2">
    <location>
        <position position="196"/>
    </location>
</feature>
<dbReference type="AlphaFoldDB" id="A0A2P4XXJ4"/>
<dbReference type="Pfam" id="PF24906">
    <property type="entry name" value="Zf_WRKY19"/>
    <property type="match status" value="4"/>
</dbReference>
<feature type="domain" description="WRKY19-like zinc finger" evidence="1">
    <location>
        <begin position="173"/>
        <end position="196"/>
    </location>
</feature>
<evidence type="ECO:0000259" key="1">
    <source>
        <dbReference type="Pfam" id="PF24906"/>
    </source>
</evidence>
<protein>
    <recommendedName>
        <fullName evidence="1">WRKY19-like zinc finger domain-containing protein</fullName>
    </recommendedName>
</protein>
<dbReference type="PANTHER" id="PTHR31827:SF1">
    <property type="entry name" value="EMB|CAB89363.1"/>
    <property type="match status" value="1"/>
</dbReference>
<dbReference type="EMBL" id="NCKW01007287">
    <property type="protein sequence ID" value="POM70189.1"/>
    <property type="molecule type" value="Genomic_DNA"/>
</dbReference>
<dbReference type="OrthoDB" id="101238at2759"/>
<dbReference type="InterPro" id="IPR056866">
    <property type="entry name" value="Znf_WRKY19"/>
</dbReference>
<comment type="caution">
    <text evidence="2">The sequence shown here is derived from an EMBL/GenBank/DDBJ whole genome shotgun (WGS) entry which is preliminary data.</text>
</comment>
<organism evidence="2 3">
    <name type="scientific">Phytophthora palmivora</name>
    <dbReference type="NCBI Taxonomy" id="4796"/>
    <lineage>
        <taxon>Eukaryota</taxon>
        <taxon>Sar</taxon>
        <taxon>Stramenopiles</taxon>
        <taxon>Oomycota</taxon>
        <taxon>Peronosporomycetes</taxon>
        <taxon>Peronosporales</taxon>
        <taxon>Peronosporaceae</taxon>
        <taxon>Phytophthora</taxon>
    </lineage>
</organism>
<evidence type="ECO:0000313" key="2">
    <source>
        <dbReference type="EMBL" id="POM70189.1"/>
    </source>
</evidence>
<proteinExistence type="predicted"/>
<feature type="domain" description="WRKY19-like zinc finger" evidence="1">
    <location>
        <begin position="102"/>
        <end position="124"/>
    </location>
</feature>